<dbReference type="CDD" id="cd00475">
    <property type="entry name" value="Cis_IPPS"/>
    <property type="match status" value="1"/>
</dbReference>
<comment type="cofactor">
    <cofactor evidence="2">
        <name>Mg(2+)</name>
        <dbReference type="ChEBI" id="CHEBI:18420"/>
    </cofactor>
    <text evidence="2">Binds 2 magnesium ions per subunit.</text>
</comment>
<evidence type="ECO:0000313" key="3">
    <source>
        <dbReference type="EMBL" id="KKS02704.1"/>
    </source>
</evidence>
<dbReference type="Pfam" id="PF01255">
    <property type="entry name" value="Prenyltransf"/>
    <property type="match status" value="1"/>
</dbReference>
<feature type="binding site" evidence="2">
    <location>
        <position position="38"/>
    </location>
    <ligand>
        <name>substrate</name>
    </ligand>
</feature>
<sequence>MNKEETVQQLNIPNHIAIIPDGNRRWAKEHGLPAFEGHRRGFEAVKNIMHVSRELGVHTLTFWGFSTENWNRSDEEVSYLMKIFESYISDNINDAHKYGVRIYHLGRKDRMPEALRNRIIQAEEETKNYTNYDLNMAIDYGGQDEILRVVEEVVKDIEAGVVKTEDLKNVTAKYADKYPLYLLKNYFDTKEQLYPYPDLLIRTSGEKRLSGFLPWQAAYSELYFANVHMPDFDENELMKAIQDFNTRDRRFGGNTIKK</sequence>
<keyword evidence="1 2" id="KW-0808">Transferase</keyword>
<keyword evidence="2" id="KW-0460">Magnesium</keyword>
<dbReference type="GO" id="GO:0000287">
    <property type="term" value="F:magnesium ion binding"/>
    <property type="evidence" value="ECO:0007669"/>
    <property type="project" value="UniProtKB-UniRule"/>
</dbReference>
<keyword evidence="2" id="KW-0479">Metal-binding</keyword>
<feature type="binding site" evidence="2">
    <location>
        <position position="202"/>
    </location>
    <ligand>
        <name>substrate</name>
    </ligand>
</feature>
<organism evidence="3 4">
    <name type="scientific">candidate division WWE3 bacterium GW2011_GWC2_41_23</name>
    <dbReference type="NCBI Taxonomy" id="1619123"/>
    <lineage>
        <taxon>Bacteria</taxon>
        <taxon>Katanobacteria</taxon>
    </lineage>
</organism>
<dbReference type="InterPro" id="IPR001441">
    <property type="entry name" value="UPP_synth-like"/>
</dbReference>
<dbReference type="EMBL" id="LCBB01000012">
    <property type="protein sequence ID" value="KKS02704.1"/>
    <property type="molecule type" value="Genomic_DNA"/>
</dbReference>
<dbReference type="PATRIC" id="fig|1619123.3.peg.719"/>
<reference evidence="3 4" key="1">
    <citation type="journal article" date="2015" name="Nature">
        <title>rRNA introns, odd ribosomes, and small enigmatic genomes across a large radiation of phyla.</title>
        <authorList>
            <person name="Brown C.T."/>
            <person name="Hug L.A."/>
            <person name="Thomas B.C."/>
            <person name="Sharon I."/>
            <person name="Castelle C.J."/>
            <person name="Singh A."/>
            <person name="Wilkins M.J."/>
            <person name="Williams K.H."/>
            <person name="Banfield J.F."/>
        </authorList>
    </citation>
    <scope>NUCLEOTIDE SEQUENCE [LARGE SCALE GENOMIC DNA]</scope>
</reference>
<gene>
    <name evidence="3" type="ORF">UU55_C0012G0027</name>
</gene>
<dbReference type="GO" id="GO:0016094">
    <property type="term" value="P:polyprenol biosynthetic process"/>
    <property type="evidence" value="ECO:0007669"/>
    <property type="project" value="TreeGrafter"/>
</dbReference>
<feature type="binding site" evidence="2">
    <location>
        <begin position="22"/>
        <end position="25"/>
    </location>
    <ligand>
        <name>substrate</name>
    </ligand>
</feature>
<evidence type="ECO:0000256" key="2">
    <source>
        <dbReference type="HAMAP-Rule" id="MF_01139"/>
    </source>
</evidence>
<feature type="active site" description="Proton acceptor" evidence="2">
    <location>
        <position position="69"/>
    </location>
</feature>
<evidence type="ECO:0000313" key="4">
    <source>
        <dbReference type="Proteomes" id="UP000033947"/>
    </source>
</evidence>
<dbReference type="HAMAP" id="MF_01139">
    <property type="entry name" value="ISPT"/>
    <property type="match status" value="1"/>
</dbReference>
<dbReference type="NCBIfam" id="TIGR00055">
    <property type="entry name" value="uppS"/>
    <property type="match status" value="1"/>
</dbReference>
<dbReference type="Gene3D" id="3.40.1180.10">
    <property type="entry name" value="Decaprenyl diphosphate synthase-like"/>
    <property type="match status" value="1"/>
</dbReference>
<dbReference type="InterPro" id="IPR036424">
    <property type="entry name" value="UPP_synth-like_sf"/>
</dbReference>
<dbReference type="PROSITE" id="PS01066">
    <property type="entry name" value="UPP_SYNTHASE"/>
    <property type="match status" value="1"/>
</dbReference>
<comment type="similarity">
    <text evidence="2">Belongs to the UPP synthase family.</text>
</comment>
<feature type="binding site" evidence="2">
    <location>
        <begin position="66"/>
        <end position="68"/>
    </location>
    <ligand>
        <name>substrate</name>
    </ligand>
</feature>
<dbReference type="Proteomes" id="UP000033947">
    <property type="component" value="Unassembled WGS sequence"/>
</dbReference>
<feature type="binding site" evidence="2">
    <location>
        <position position="221"/>
    </location>
    <ligand>
        <name>Mg(2+)</name>
        <dbReference type="ChEBI" id="CHEBI:18420"/>
    </ligand>
</feature>
<feature type="binding site" evidence="2">
    <location>
        <begin position="208"/>
        <end position="210"/>
    </location>
    <ligand>
        <name>substrate</name>
    </ligand>
</feature>
<dbReference type="InterPro" id="IPR018520">
    <property type="entry name" value="UPP_synth-like_CS"/>
</dbReference>
<feature type="binding site" evidence="2">
    <location>
        <position position="26"/>
    </location>
    <ligand>
        <name>substrate</name>
    </ligand>
</feature>
<feature type="binding site" evidence="2">
    <location>
        <position position="72"/>
    </location>
    <ligand>
        <name>substrate</name>
    </ligand>
</feature>
<comment type="caution">
    <text evidence="3">The sequence shown here is derived from an EMBL/GenBank/DDBJ whole genome shotgun (WGS) entry which is preliminary data.</text>
</comment>
<dbReference type="GO" id="GO:0045547">
    <property type="term" value="F:ditrans,polycis-polyprenyl diphosphate synthase [(2E,6E)-farnesyl diphosphate specific] activity"/>
    <property type="evidence" value="ECO:0007669"/>
    <property type="project" value="TreeGrafter"/>
</dbReference>
<protein>
    <recommendedName>
        <fullName evidence="2">Isoprenyl transferase</fullName>
        <ecNumber evidence="2">2.5.1.-</ecNumber>
    </recommendedName>
</protein>
<evidence type="ECO:0000256" key="1">
    <source>
        <dbReference type="ARBA" id="ARBA00022679"/>
    </source>
</evidence>
<dbReference type="PANTHER" id="PTHR10291">
    <property type="entry name" value="DEHYDRODOLICHYL DIPHOSPHATE SYNTHASE FAMILY MEMBER"/>
    <property type="match status" value="1"/>
</dbReference>
<dbReference type="AlphaFoldDB" id="A0A0G0VP67"/>
<dbReference type="EC" id="2.5.1.-" evidence="2"/>
<feature type="binding site" evidence="2">
    <location>
        <position position="21"/>
    </location>
    <ligand>
        <name>Mg(2+)</name>
        <dbReference type="ChEBI" id="CHEBI:18420"/>
    </ligand>
</feature>
<comment type="function">
    <text evidence="2">Catalyzes the condensation of isopentenyl diphosphate (IPP) with allylic pyrophosphates generating different type of terpenoids.</text>
</comment>
<name>A0A0G0VP67_UNCKA</name>
<feature type="active site" evidence="2">
    <location>
        <position position="21"/>
    </location>
</feature>
<comment type="subunit">
    <text evidence="2">Homodimer.</text>
</comment>
<dbReference type="PANTHER" id="PTHR10291:SF0">
    <property type="entry name" value="DEHYDRODOLICHYL DIPHOSPHATE SYNTHASE 2"/>
    <property type="match status" value="1"/>
</dbReference>
<comment type="caution">
    <text evidence="2">Lacks conserved residue(s) required for the propagation of feature annotation.</text>
</comment>
<accession>A0A0G0VP67</accession>
<proteinExistence type="inferred from homology"/>
<dbReference type="SUPFAM" id="SSF64005">
    <property type="entry name" value="Undecaprenyl diphosphate synthase"/>
    <property type="match status" value="1"/>
</dbReference>
<feature type="binding site" evidence="2">
    <location>
        <position position="70"/>
    </location>
    <ligand>
        <name>substrate</name>
    </ligand>
</feature>